<dbReference type="PROSITE" id="PS50294">
    <property type="entry name" value="WD_REPEATS_REGION"/>
    <property type="match status" value="1"/>
</dbReference>
<dbReference type="PROSITE" id="PS50082">
    <property type="entry name" value="WD_REPEATS_2"/>
    <property type="match status" value="1"/>
</dbReference>
<protein>
    <submittedName>
        <fullName evidence="2">Uncharacterized protein</fullName>
    </submittedName>
</protein>
<accession>A0A2S6GTJ5</accession>
<dbReference type="Gene3D" id="2.130.10.10">
    <property type="entry name" value="YVTN repeat-like/Quinoprotein amine dehydrogenase"/>
    <property type="match status" value="1"/>
</dbReference>
<sequence>MWAGLTGHSNAVERVMFVDDTTLASASTDGSIRLWSLDPEVAVARACAILRSPTFDQEWSAIMPDQPHGCPR</sequence>
<dbReference type="SUPFAM" id="SSF50978">
    <property type="entry name" value="WD40 repeat-like"/>
    <property type="match status" value="1"/>
</dbReference>
<gene>
    <name evidence="2" type="ORF">CLV40_105301</name>
</gene>
<evidence type="ECO:0000313" key="2">
    <source>
        <dbReference type="EMBL" id="PPK68572.1"/>
    </source>
</evidence>
<dbReference type="EMBL" id="PTIX01000005">
    <property type="protein sequence ID" value="PPK68572.1"/>
    <property type="molecule type" value="Genomic_DNA"/>
</dbReference>
<dbReference type="InterPro" id="IPR036322">
    <property type="entry name" value="WD40_repeat_dom_sf"/>
</dbReference>
<name>A0A2S6GTJ5_9PSEU</name>
<dbReference type="AlphaFoldDB" id="A0A2S6GTJ5"/>
<keyword evidence="3" id="KW-1185">Reference proteome</keyword>
<evidence type="ECO:0000313" key="3">
    <source>
        <dbReference type="Proteomes" id="UP000239203"/>
    </source>
</evidence>
<proteinExistence type="predicted"/>
<dbReference type="InterPro" id="IPR001680">
    <property type="entry name" value="WD40_rpt"/>
</dbReference>
<keyword evidence="1" id="KW-0853">WD repeat</keyword>
<dbReference type="InterPro" id="IPR015943">
    <property type="entry name" value="WD40/YVTN_repeat-like_dom_sf"/>
</dbReference>
<dbReference type="Proteomes" id="UP000239203">
    <property type="component" value="Unassembled WGS sequence"/>
</dbReference>
<feature type="repeat" description="WD" evidence="1">
    <location>
        <begin position="5"/>
        <end position="45"/>
    </location>
</feature>
<evidence type="ECO:0000256" key="1">
    <source>
        <dbReference type="PROSITE-ProRule" id="PRU00221"/>
    </source>
</evidence>
<organism evidence="2 3">
    <name type="scientific">Actinokineospora auranticolor</name>
    <dbReference type="NCBI Taxonomy" id="155976"/>
    <lineage>
        <taxon>Bacteria</taxon>
        <taxon>Bacillati</taxon>
        <taxon>Actinomycetota</taxon>
        <taxon>Actinomycetes</taxon>
        <taxon>Pseudonocardiales</taxon>
        <taxon>Pseudonocardiaceae</taxon>
        <taxon>Actinokineospora</taxon>
    </lineage>
</organism>
<reference evidence="2 3" key="1">
    <citation type="submission" date="2018-02" db="EMBL/GenBank/DDBJ databases">
        <title>Genomic Encyclopedia of Archaeal and Bacterial Type Strains, Phase II (KMG-II): from individual species to whole genera.</title>
        <authorList>
            <person name="Goeker M."/>
        </authorList>
    </citation>
    <scope>NUCLEOTIDE SEQUENCE [LARGE SCALE GENOMIC DNA]</scope>
    <source>
        <strain evidence="2 3">YU 961-1</strain>
    </source>
</reference>
<comment type="caution">
    <text evidence="2">The sequence shown here is derived from an EMBL/GenBank/DDBJ whole genome shotgun (WGS) entry which is preliminary data.</text>
</comment>